<gene>
    <name evidence="2" type="ORF">COS09_01750</name>
</gene>
<dbReference type="Proteomes" id="UP000230766">
    <property type="component" value="Unassembled WGS sequence"/>
</dbReference>
<feature type="transmembrane region" description="Helical" evidence="1">
    <location>
        <begin position="22"/>
        <end position="43"/>
    </location>
</feature>
<name>A0A2M7EBB1_9BACT</name>
<keyword evidence="1" id="KW-0472">Membrane</keyword>
<organism evidence="2 3">
    <name type="scientific">Candidatus Nealsonbacteria bacterium CG01_land_8_20_14_3_00_12</name>
    <dbReference type="NCBI Taxonomy" id="1974697"/>
    <lineage>
        <taxon>Bacteria</taxon>
        <taxon>Candidatus Nealsoniibacteriota</taxon>
    </lineage>
</organism>
<evidence type="ECO:0000313" key="3">
    <source>
        <dbReference type="Proteomes" id="UP000230766"/>
    </source>
</evidence>
<reference evidence="3" key="1">
    <citation type="submission" date="2017-09" db="EMBL/GenBank/DDBJ databases">
        <title>Depth-based differentiation of microbial function through sediment-hosted aquifers and enrichment of novel symbionts in the deep terrestrial subsurface.</title>
        <authorList>
            <person name="Probst A.J."/>
            <person name="Ladd B."/>
            <person name="Jarett J.K."/>
            <person name="Geller-Mcgrath D.E."/>
            <person name="Sieber C.M.K."/>
            <person name="Emerson J.B."/>
            <person name="Anantharaman K."/>
            <person name="Thomas B.C."/>
            <person name="Malmstrom R."/>
            <person name="Stieglmeier M."/>
            <person name="Klingl A."/>
            <person name="Woyke T."/>
            <person name="Ryan C.M."/>
            <person name="Banfield J.F."/>
        </authorList>
    </citation>
    <scope>NUCLEOTIDE SEQUENCE [LARGE SCALE GENOMIC DNA]</scope>
</reference>
<keyword evidence="1" id="KW-0812">Transmembrane</keyword>
<comment type="caution">
    <text evidence="2">The sequence shown here is derived from an EMBL/GenBank/DDBJ whole genome shotgun (WGS) entry which is preliminary data.</text>
</comment>
<dbReference type="EMBL" id="PETJ01000046">
    <property type="protein sequence ID" value="PIV65026.1"/>
    <property type="molecule type" value="Genomic_DNA"/>
</dbReference>
<evidence type="ECO:0000313" key="2">
    <source>
        <dbReference type="EMBL" id="PIV65026.1"/>
    </source>
</evidence>
<evidence type="ECO:0008006" key="4">
    <source>
        <dbReference type="Google" id="ProtNLM"/>
    </source>
</evidence>
<feature type="transmembrane region" description="Helical" evidence="1">
    <location>
        <begin position="63"/>
        <end position="84"/>
    </location>
</feature>
<feature type="transmembrane region" description="Helical" evidence="1">
    <location>
        <begin position="114"/>
        <end position="136"/>
    </location>
</feature>
<protein>
    <recommendedName>
        <fullName evidence="4">HMA domain-containing protein</fullName>
    </recommendedName>
</protein>
<accession>A0A2M7EBB1</accession>
<dbReference type="AlphaFoldDB" id="A0A2M7EBB1"/>
<proteinExistence type="predicted"/>
<keyword evidence="1" id="KW-1133">Transmembrane helix</keyword>
<sequence>MENSTNQESCCKKTDSRPDKKGFISGILYGLAPHTFCIAFITLSVLGATTATTLLKPLLLNPYFFYILIAISFVFATISTIFYFRRLGFIILDKTEGGLELSFLPAGFKRKWKYLLTLYGTTIFINLLLFMVIFPITANLNSGTNLTAAIGDAFRGGGESQLSESGSLLTLRVAIPCPGHAPLITGELKKINGVKDVKFRFPNLFDASYDLGPTTKEEILSLNVFNTYKATVINEQKGEADEQLINNPGITQPLPGGCGGGEGGCGCGCGR</sequence>
<evidence type="ECO:0000256" key="1">
    <source>
        <dbReference type="SAM" id="Phobius"/>
    </source>
</evidence>